<evidence type="ECO:0000313" key="2">
    <source>
        <dbReference type="EMBL" id="QEC54710.1"/>
    </source>
</evidence>
<evidence type="ECO:0000313" key="3">
    <source>
        <dbReference type="Proteomes" id="UP000321204"/>
    </source>
</evidence>
<organism evidence="2 3">
    <name type="scientific">Flavisolibacter ginsenosidimutans</name>
    <dbReference type="NCBI Taxonomy" id="661481"/>
    <lineage>
        <taxon>Bacteria</taxon>
        <taxon>Pseudomonadati</taxon>
        <taxon>Bacteroidota</taxon>
        <taxon>Chitinophagia</taxon>
        <taxon>Chitinophagales</taxon>
        <taxon>Chitinophagaceae</taxon>
        <taxon>Flavisolibacter</taxon>
    </lineage>
</organism>
<protein>
    <submittedName>
        <fullName evidence="2">Uncharacterized protein</fullName>
    </submittedName>
</protein>
<evidence type="ECO:0000256" key="1">
    <source>
        <dbReference type="SAM" id="SignalP"/>
    </source>
</evidence>
<dbReference type="RefSeq" id="WP_146781933.1">
    <property type="nucleotide sequence ID" value="NZ_BAABIO010000006.1"/>
</dbReference>
<dbReference type="KEGG" id="fgg:FSB75_01940"/>
<accession>A0A5B8UF24</accession>
<gene>
    <name evidence="2" type="ORF">FSB75_01940</name>
</gene>
<reference evidence="2 3" key="1">
    <citation type="journal article" date="2015" name="Int. J. Syst. Evol. Microbiol.">
        <title>Flavisolibacter ginsenosidimutans sp. nov., with ginsenoside-converting activity isolated from soil used for cultivating ginseng.</title>
        <authorList>
            <person name="Zhao Y."/>
            <person name="Liu Q."/>
            <person name="Kang M.S."/>
            <person name="Jin F."/>
            <person name="Yu H."/>
            <person name="Im W.T."/>
        </authorList>
    </citation>
    <scope>NUCLEOTIDE SEQUENCE [LARGE SCALE GENOMIC DNA]</scope>
    <source>
        <strain evidence="2 3">Gsoil 636</strain>
    </source>
</reference>
<keyword evidence="1" id="KW-0732">Signal</keyword>
<sequence length="244" mass="26454">MKTIALFFLICTTAFGKAQTPVTAQQLYAEFKAGFTAAKAKYEGQNLQVSGGKIKHKTVAFGEVYLMITTNDFDSYIEFILPDNAANRALAEGSLVTVNGPLSRIFAGATGKIQFSPCTLVSTAATTSTNEIKPIAKPAPKDMPMGEYSVHQGGTFQRIYFIRFLTNGKYVQAGSNGTYKYNTTTKVINFLSGPLDGFTGLYYTKGRNNSKGEPMIALDWNGKVPDISDASNGQYQYAVYAGSK</sequence>
<dbReference type="OrthoDB" id="667983at2"/>
<dbReference type="Proteomes" id="UP000321204">
    <property type="component" value="Chromosome"/>
</dbReference>
<dbReference type="EMBL" id="CP042433">
    <property type="protein sequence ID" value="QEC54710.1"/>
    <property type="molecule type" value="Genomic_DNA"/>
</dbReference>
<proteinExistence type="predicted"/>
<feature type="signal peptide" evidence="1">
    <location>
        <begin position="1"/>
        <end position="18"/>
    </location>
</feature>
<feature type="chain" id="PRO_5023055291" evidence="1">
    <location>
        <begin position="19"/>
        <end position="244"/>
    </location>
</feature>
<keyword evidence="3" id="KW-1185">Reference proteome</keyword>
<name>A0A5B8UF24_9BACT</name>
<dbReference type="AlphaFoldDB" id="A0A5B8UF24"/>